<dbReference type="InterPro" id="IPR038333">
    <property type="entry name" value="T1MK-like_N_sf"/>
</dbReference>
<accession>A0A3E2N886</accession>
<dbReference type="Gene3D" id="1.20.1260.30">
    <property type="match status" value="1"/>
</dbReference>
<dbReference type="GO" id="GO:0032259">
    <property type="term" value="P:methylation"/>
    <property type="evidence" value="ECO:0007669"/>
    <property type="project" value="UniProtKB-KW"/>
</dbReference>
<keyword evidence="3 10" id="KW-0489">Methyltransferase</keyword>
<evidence type="ECO:0000256" key="1">
    <source>
        <dbReference type="ARBA" id="ARBA00006594"/>
    </source>
</evidence>
<dbReference type="InterPro" id="IPR022749">
    <property type="entry name" value="D12N6_MeTrfase_N"/>
</dbReference>
<dbReference type="AlphaFoldDB" id="A0A3E2N886"/>
<dbReference type="GO" id="GO:0008170">
    <property type="term" value="F:N-methyltransferase activity"/>
    <property type="evidence" value="ECO:0007669"/>
    <property type="project" value="InterPro"/>
</dbReference>
<dbReference type="Proteomes" id="UP000260680">
    <property type="component" value="Unassembled WGS sequence"/>
</dbReference>
<sequence>MIDTKKEQERDELHRAIWAIADELRGAVDGWDFKNYVLGTMFYRYISENLTNYINAGEQDAGNTDFDYAKMSDNDAEEAREGLVEEKGFFIPPSELFCNVNGRADNDENLNETLERVFNHIEASAKGSTSESSFDGLFADFDVNSNKLGSTVAKRNERLAKLLHGVANMNLGDVKDHDIDAFGDAYEYLMTMYASGAGKSGGEFFTPADVSELLTRLGTVGKTEINKVYDPACGSRVIIMTEANSSVKPKVLKLLPKLKTEETGSLCVA</sequence>
<evidence type="ECO:0000313" key="11">
    <source>
        <dbReference type="Proteomes" id="UP000260680"/>
    </source>
</evidence>
<evidence type="ECO:0000256" key="5">
    <source>
        <dbReference type="ARBA" id="ARBA00022691"/>
    </source>
</evidence>
<evidence type="ECO:0000259" key="9">
    <source>
        <dbReference type="Pfam" id="PF12161"/>
    </source>
</evidence>
<evidence type="ECO:0000313" key="10">
    <source>
        <dbReference type="EMBL" id="RFZ77229.1"/>
    </source>
</evidence>
<protein>
    <recommendedName>
        <fullName evidence="2">site-specific DNA-methyltransferase (adenine-specific)</fullName>
        <ecNumber evidence="2">2.1.1.72</ecNumber>
    </recommendedName>
</protein>
<keyword evidence="4 10" id="KW-0808">Transferase</keyword>
<organism evidence="10 11">
    <name type="scientific">Lacrimispora amygdalina</name>
    <dbReference type="NCBI Taxonomy" id="253257"/>
    <lineage>
        <taxon>Bacteria</taxon>
        <taxon>Bacillati</taxon>
        <taxon>Bacillota</taxon>
        <taxon>Clostridia</taxon>
        <taxon>Lachnospirales</taxon>
        <taxon>Lachnospiraceae</taxon>
        <taxon>Lacrimispora</taxon>
    </lineage>
</organism>
<dbReference type="Pfam" id="PF12161">
    <property type="entry name" value="HsdM_N"/>
    <property type="match status" value="1"/>
</dbReference>
<gene>
    <name evidence="10" type="ORF">DS742_19450</name>
</gene>
<evidence type="ECO:0000256" key="2">
    <source>
        <dbReference type="ARBA" id="ARBA00011900"/>
    </source>
</evidence>
<dbReference type="OrthoDB" id="9814572at2"/>
<dbReference type="InterPro" id="IPR004546">
    <property type="entry name" value="Restrct_endonuc_T1M"/>
</dbReference>
<dbReference type="InterPro" id="IPR051537">
    <property type="entry name" value="DNA_Adenine_Mtase"/>
</dbReference>
<proteinExistence type="inferred from homology"/>
<keyword evidence="5" id="KW-0949">S-adenosyl-L-methionine</keyword>
<reference evidence="10 11" key="1">
    <citation type="submission" date="2018-07" db="EMBL/GenBank/DDBJ databases">
        <title>New species, Clostridium PI-S10-A1B.</title>
        <authorList>
            <person name="Krishna G."/>
            <person name="Summeta K."/>
            <person name="Shikha S."/>
            <person name="Prabhu P.B."/>
            <person name="Suresh K."/>
        </authorList>
    </citation>
    <scope>NUCLEOTIDE SEQUENCE [LARGE SCALE GENOMIC DNA]</scope>
    <source>
        <strain evidence="10 11">PI-S10-A1B</strain>
    </source>
</reference>
<dbReference type="NCBIfam" id="TIGR00497">
    <property type="entry name" value="hsdM"/>
    <property type="match status" value="1"/>
</dbReference>
<feature type="domain" description="DNA methylase adenine-specific" evidence="8">
    <location>
        <begin position="178"/>
        <end position="242"/>
    </location>
</feature>
<dbReference type="EC" id="2.1.1.72" evidence="2"/>
<comment type="similarity">
    <text evidence="1">Belongs to the N(4)/N(6)-methyltransferase family.</text>
</comment>
<evidence type="ECO:0000256" key="7">
    <source>
        <dbReference type="ARBA" id="ARBA00047942"/>
    </source>
</evidence>
<dbReference type="SUPFAM" id="SSF53335">
    <property type="entry name" value="S-adenosyl-L-methionine-dependent methyltransferases"/>
    <property type="match status" value="1"/>
</dbReference>
<dbReference type="PANTHER" id="PTHR42933:SF1">
    <property type="entry name" value="SITE-SPECIFIC DNA-METHYLTRANSFERASE (ADENINE-SPECIFIC)"/>
    <property type="match status" value="1"/>
</dbReference>
<feature type="domain" description="N6 adenine-specific DNA methyltransferase N-terminal" evidence="9">
    <location>
        <begin position="13"/>
        <end position="163"/>
    </location>
</feature>
<dbReference type="GO" id="GO:0009007">
    <property type="term" value="F:site-specific DNA-methyltransferase (adenine-specific) activity"/>
    <property type="evidence" value="ECO:0007669"/>
    <property type="project" value="UniProtKB-EC"/>
</dbReference>
<dbReference type="GO" id="GO:0009307">
    <property type="term" value="P:DNA restriction-modification system"/>
    <property type="evidence" value="ECO:0007669"/>
    <property type="project" value="UniProtKB-KW"/>
</dbReference>
<dbReference type="PRINTS" id="PR00507">
    <property type="entry name" value="N12N6MTFRASE"/>
</dbReference>
<evidence type="ECO:0000256" key="6">
    <source>
        <dbReference type="ARBA" id="ARBA00022747"/>
    </source>
</evidence>
<dbReference type="Pfam" id="PF02384">
    <property type="entry name" value="N6_Mtase"/>
    <property type="match status" value="1"/>
</dbReference>
<dbReference type="EMBL" id="QOHO01000065">
    <property type="protein sequence ID" value="RFZ77229.1"/>
    <property type="molecule type" value="Genomic_DNA"/>
</dbReference>
<name>A0A3E2N886_9FIRM</name>
<comment type="caution">
    <text evidence="10">The sequence shown here is derived from an EMBL/GenBank/DDBJ whole genome shotgun (WGS) entry which is preliminary data.</text>
</comment>
<dbReference type="GO" id="GO:0003677">
    <property type="term" value="F:DNA binding"/>
    <property type="evidence" value="ECO:0007669"/>
    <property type="project" value="InterPro"/>
</dbReference>
<dbReference type="InterPro" id="IPR029063">
    <property type="entry name" value="SAM-dependent_MTases_sf"/>
</dbReference>
<dbReference type="InterPro" id="IPR003356">
    <property type="entry name" value="DNA_methylase_A-5"/>
</dbReference>
<evidence type="ECO:0000256" key="3">
    <source>
        <dbReference type="ARBA" id="ARBA00022603"/>
    </source>
</evidence>
<evidence type="ECO:0000259" key="8">
    <source>
        <dbReference type="Pfam" id="PF02384"/>
    </source>
</evidence>
<keyword evidence="6" id="KW-0680">Restriction system</keyword>
<dbReference type="PANTHER" id="PTHR42933">
    <property type="entry name" value="SLR6095 PROTEIN"/>
    <property type="match status" value="1"/>
</dbReference>
<evidence type="ECO:0000256" key="4">
    <source>
        <dbReference type="ARBA" id="ARBA00022679"/>
    </source>
</evidence>
<comment type="catalytic activity">
    <reaction evidence="7">
        <text>a 2'-deoxyadenosine in DNA + S-adenosyl-L-methionine = an N(6)-methyl-2'-deoxyadenosine in DNA + S-adenosyl-L-homocysteine + H(+)</text>
        <dbReference type="Rhea" id="RHEA:15197"/>
        <dbReference type="Rhea" id="RHEA-COMP:12418"/>
        <dbReference type="Rhea" id="RHEA-COMP:12419"/>
        <dbReference type="ChEBI" id="CHEBI:15378"/>
        <dbReference type="ChEBI" id="CHEBI:57856"/>
        <dbReference type="ChEBI" id="CHEBI:59789"/>
        <dbReference type="ChEBI" id="CHEBI:90615"/>
        <dbReference type="ChEBI" id="CHEBI:90616"/>
        <dbReference type="EC" id="2.1.1.72"/>
    </reaction>
</comment>